<evidence type="ECO:0000313" key="3">
    <source>
        <dbReference type="Proteomes" id="UP000254259"/>
    </source>
</evidence>
<dbReference type="AlphaFoldDB" id="A0A9Q7UMX8"/>
<dbReference type="Pfam" id="PF06527">
    <property type="entry name" value="TniQ"/>
    <property type="match status" value="1"/>
</dbReference>
<sequence>MIAYEEFPIRPRYQRGESLAGYVYRLHSVNGHSIPKATATLLANLYGNRRAAVDASAWMRIEALLGRHCPFNAKTWVESWRQMWRAALPELLKGRLSGGQLLLCPACIDAGGIHLALWETPLVSVCPLHRSKLKSCCDKCGGKLEWSTLRPDWQCRCGFELAKLEWEAASGGGYIRAVTVCKTSDLQLPHTHEQELGIGDARPSLFSYATIFELLCCFYGLRRLIVDYLLRGLKPGQFWDLQQASKARGEPNGWECQLIGQWPHNLQETLLRLGRRSCRAERQTLLILESDSPISQVIAYLVREDDDCFSSSPLQQAVAQLIEQFKAPFPAHIPVLFNLNLTVQERAHSLARFQDWWGMFHQGDCCSDYEQSPDETVWLCHPGEVAEKERLAVKLLNQLFELADRGVEPDRCRLLIGCGRIANAVPVSSDPHILVRDLWAWLGSLPSAVLARMVEESERVTVADPP</sequence>
<gene>
    <name evidence="2" type="ORF">CBM2636_10022</name>
</gene>
<evidence type="ECO:0000259" key="1">
    <source>
        <dbReference type="Pfam" id="PF06527"/>
    </source>
</evidence>
<proteinExistence type="predicted"/>
<feature type="domain" description="TniQ" evidence="1">
    <location>
        <begin position="8"/>
        <end position="133"/>
    </location>
</feature>
<dbReference type="InterPro" id="IPR009492">
    <property type="entry name" value="TniQ"/>
</dbReference>
<protein>
    <recommendedName>
        <fullName evidence="1">TniQ domain-containing protein</fullName>
    </recommendedName>
</protein>
<organism evidence="2 3">
    <name type="scientific">Cupriavidus taiwanensis</name>
    <dbReference type="NCBI Taxonomy" id="164546"/>
    <lineage>
        <taxon>Bacteria</taxon>
        <taxon>Pseudomonadati</taxon>
        <taxon>Pseudomonadota</taxon>
        <taxon>Betaproteobacteria</taxon>
        <taxon>Burkholderiales</taxon>
        <taxon>Burkholderiaceae</taxon>
        <taxon>Cupriavidus</taxon>
    </lineage>
</organism>
<reference evidence="2 3" key="1">
    <citation type="submission" date="2018-01" db="EMBL/GenBank/DDBJ databases">
        <authorList>
            <person name="Clerissi C."/>
        </authorList>
    </citation>
    <scope>NUCLEOTIDE SEQUENCE [LARGE SCALE GENOMIC DNA]</scope>
    <source>
        <strain evidence="2">Cupriavidus taiwanensis SWF 66322</strain>
    </source>
</reference>
<evidence type="ECO:0000313" key="2">
    <source>
        <dbReference type="EMBL" id="SPD63006.1"/>
    </source>
</evidence>
<dbReference type="Proteomes" id="UP000254259">
    <property type="component" value="Chromosome CBM2636"/>
</dbReference>
<dbReference type="EMBL" id="LT984813">
    <property type="protein sequence ID" value="SPD63006.1"/>
    <property type="molecule type" value="Genomic_DNA"/>
</dbReference>
<accession>A0A9Q7UMX8</accession>
<name>A0A9Q7UMX8_9BURK</name>